<keyword evidence="2" id="KW-1185">Reference proteome</keyword>
<sequence>MVPSLTDFGFVALVPENGFRWMSQADLEVRSVKRTTTRHAFVMVDQEPSDLGALLVNPKPKSNTVRRSPCEDRALFQEFASLDATNVDSLLAFSNEHGMLGFGTPVYCELTRPADALRCSESRDPITGETVGYLQAETHADWTHAIAKMRVAVSVLRAINAPGQAGEEKELTKLFSWQSIDVDQRYPDDRPGHWMVDTHPSLPIPNIKEFNREATDRIWGYVTHDILSEFETIQTVSKVWIADEINRHLNGKASPKIKLEGGGRIREYLQCSTLLAAMWSQVYSAFTGGKRYEQCKGCGKWFEVSNERGGRTVRAMYCGDACRVRSYRARRDQAATLAGEGLSAKEIVERFQSEGHEADLATVKKWVKPSTKRKGK</sequence>
<evidence type="ECO:0000313" key="2">
    <source>
        <dbReference type="Proteomes" id="UP000464178"/>
    </source>
</evidence>
<dbReference type="AlphaFoldDB" id="A0A6P2D3N4"/>
<dbReference type="KEGG" id="gms:SOIL9_36520"/>
<reference evidence="1 2" key="1">
    <citation type="submission" date="2019-05" db="EMBL/GenBank/DDBJ databases">
        <authorList>
            <consortium name="Science for Life Laboratories"/>
        </authorList>
    </citation>
    <scope>NUCLEOTIDE SEQUENCE [LARGE SCALE GENOMIC DNA]</scope>
    <source>
        <strain evidence="1">Soil9</strain>
    </source>
</reference>
<evidence type="ECO:0000313" key="1">
    <source>
        <dbReference type="EMBL" id="VTR94062.1"/>
    </source>
</evidence>
<accession>A0A6P2D3N4</accession>
<gene>
    <name evidence="1" type="ORF">SOIL9_36520</name>
</gene>
<name>A0A6P2D3N4_9BACT</name>
<dbReference type="Proteomes" id="UP000464178">
    <property type="component" value="Chromosome"/>
</dbReference>
<proteinExistence type="predicted"/>
<dbReference type="EMBL" id="LR593886">
    <property type="protein sequence ID" value="VTR94062.1"/>
    <property type="molecule type" value="Genomic_DNA"/>
</dbReference>
<organism evidence="1 2">
    <name type="scientific">Gemmata massiliana</name>
    <dbReference type="NCBI Taxonomy" id="1210884"/>
    <lineage>
        <taxon>Bacteria</taxon>
        <taxon>Pseudomonadati</taxon>
        <taxon>Planctomycetota</taxon>
        <taxon>Planctomycetia</taxon>
        <taxon>Gemmatales</taxon>
        <taxon>Gemmataceae</taxon>
        <taxon>Gemmata</taxon>
    </lineage>
</organism>
<protein>
    <submittedName>
        <fullName evidence="1">Uncharacterized protein</fullName>
    </submittedName>
</protein>